<evidence type="ECO:0000256" key="14">
    <source>
        <dbReference type="PROSITE-ProRule" id="PRU00175"/>
    </source>
</evidence>
<feature type="domain" description="RING-type" evidence="16">
    <location>
        <begin position="101"/>
        <end position="143"/>
    </location>
</feature>
<evidence type="ECO:0000256" key="6">
    <source>
        <dbReference type="ARBA" id="ARBA00022692"/>
    </source>
</evidence>
<keyword evidence="9" id="KW-0833">Ubl conjugation pathway</keyword>
<name>A0AAD4NZ78_PERFH</name>
<keyword evidence="18" id="KW-1185">Reference proteome</keyword>
<organism evidence="17 18">
    <name type="scientific">Perilla frutescens var. hirtella</name>
    <name type="common">Perilla citriodora</name>
    <name type="synonym">Perilla setoyensis</name>
    <dbReference type="NCBI Taxonomy" id="608512"/>
    <lineage>
        <taxon>Eukaryota</taxon>
        <taxon>Viridiplantae</taxon>
        <taxon>Streptophyta</taxon>
        <taxon>Embryophyta</taxon>
        <taxon>Tracheophyta</taxon>
        <taxon>Spermatophyta</taxon>
        <taxon>Magnoliopsida</taxon>
        <taxon>eudicotyledons</taxon>
        <taxon>Gunneridae</taxon>
        <taxon>Pentapetalae</taxon>
        <taxon>asterids</taxon>
        <taxon>lamiids</taxon>
        <taxon>Lamiales</taxon>
        <taxon>Lamiaceae</taxon>
        <taxon>Nepetoideae</taxon>
        <taxon>Elsholtzieae</taxon>
        <taxon>Perilla</taxon>
    </lineage>
</organism>
<dbReference type="GO" id="GO:0016567">
    <property type="term" value="P:protein ubiquitination"/>
    <property type="evidence" value="ECO:0007669"/>
    <property type="project" value="InterPro"/>
</dbReference>
<evidence type="ECO:0000313" key="18">
    <source>
        <dbReference type="Proteomes" id="UP001190926"/>
    </source>
</evidence>
<comment type="similarity">
    <text evidence="13">Belongs to the RING-type zinc finger family. ATL subfamily.</text>
</comment>
<keyword evidence="5" id="KW-0808">Transferase</keyword>
<keyword evidence="11 15" id="KW-1133">Transmembrane helix</keyword>
<dbReference type="CDD" id="cd16461">
    <property type="entry name" value="RING-H2_EL5-like"/>
    <property type="match status" value="1"/>
</dbReference>
<feature type="transmembrane region" description="Helical" evidence="15">
    <location>
        <begin position="14"/>
        <end position="36"/>
    </location>
</feature>
<evidence type="ECO:0000256" key="13">
    <source>
        <dbReference type="ARBA" id="ARBA00024209"/>
    </source>
</evidence>
<dbReference type="EMBL" id="SDAM02002666">
    <property type="protein sequence ID" value="KAH6821168.1"/>
    <property type="molecule type" value="Genomic_DNA"/>
</dbReference>
<dbReference type="AlphaFoldDB" id="A0AAD4NZ78"/>
<evidence type="ECO:0000256" key="8">
    <source>
        <dbReference type="ARBA" id="ARBA00022771"/>
    </source>
</evidence>
<dbReference type="InterPro" id="IPR001841">
    <property type="entry name" value="Znf_RING"/>
</dbReference>
<dbReference type="GO" id="GO:0008270">
    <property type="term" value="F:zinc ion binding"/>
    <property type="evidence" value="ECO:0007669"/>
    <property type="project" value="UniProtKB-KW"/>
</dbReference>
<sequence length="216" mass="24361">MRENSDMVEVTGKVMVVAIILLLFVVVFFFCLHLYFKWFYQIQTQPPTTRQRRRRRRLDFAGGHQEIVAMPSSRIGLEARVLKSIPVVAFNPNEFEDGLECAVCLCEVCEGENARILPKCKHGFHVECIDMWFQSHATCPLCRNPISNCEKDEEDDDDCSSSLEVESGSNLVFWGENELVAHNDCMEDHLGSEPSSSSSSSPDGIGMVVIDINSIH</sequence>
<evidence type="ECO:0000259" key="16">
    <source>
        <dbReference type="PROSITE" id="PS50089"/>
    </source>
</evidence>
<dbReference type="PANTHER" id="PTHR46913">
    <property type="entry name" value="RING-H2 FINGER PROTEIN ATL16"/>
    <property type="match status" value="1"/>
</dbReference>
<evidence type="ECO:0000256" key="10">
    <source>
        <dbReference type="ARBA" id="ARBA00022833"/>
    </source>
</evidence>
<dbReference type="PANTHER" id="PTHR46913:SF1">
    <property type="entry name" value="RING-H2 FINGER PROTEIN ATL16"/>
    <property type="match status" value="1"/>
</dbReference>
<dbReference type="GO" id="GO:0061630">
    <property type="term" value="F:ubiquitin protein ligase activity"/>
    <property type="evidence" value="ECO:0007669"/>
    <property type="project" value="UniProtKB-EC"/>
</dbReference>
<dbReference type="EC" id="2.3.2.27" evidence="4"/>
<protein>
    <recommendedName>
        <fullName evidence="4">RING-type E3 ubiquitin transferase</fullName>
        <ecNumber evidence="4">2.3.2.27</ecNumber>
    </recommendedName>
</protein>
<dbReference type="SMART" id="SM00184">
    <property type="entry name" value="RING"/>
    <property type="match status" value="1"/>
</dbReference>
<comment type="subcellular location">
    <subcellularLocation>
        <location evidence="2">Membrane</location>
        <topology evidence="2">Single-pass membrane protein</topology>
    </subcellularLocation>
</comment>
<comment type="caution">
    <text evidence="17">The sequence shown here is derived from an EMBL/GenBank/DDBJ whole genome shotgun (WGS) entry which is preliminary data.</text>
</comment>
<keyword evidence="6 15" id="KW-0812">Transmembrane</keyword>
<dbReference type="PROSITE" id="PS50089">
    <property type="entry name" value="ZF_RING_2"/>
    <property type="match status" value="1"/>
</dbReference>
<keyword evidence="7" id="KW-0479">Metal-binding</keyword>
<evidence type="ECO:0000256" key="7">
    <source>
        <dbReference type="ARBA" id="ARBA00022723"/>
    </source>
</evidence>
<gene>
    <name evidence="17" type="ORF">C2S53_019683</name>
</gene>
<evidence type="ECO:0000256" key="4">
    <source>
        <dbReference type="ARBA" id="ARBA00012483"/>
    </source>
</evidence>
<evidence type="ECO:0000313" key="17">
    <source>
        <dbReference type="EMBL" id="KAH6821168.1"/>
    </source>
</evidence>
<evidence type="ECO:0000256" key="3">
    <source>
        <dbReference type="ARBA" id="ARBA00004906"/>
    </source>
</evidence>
<dbReference type="Proteomes" id="UP001190926">
    <property type="component" value="Unassembled WGS sequence"/>
</dbReference>
<dbReference type="InterPro" id="IPR044600">
    <property type="entry name" value="ATL1/ATL16-like"/>
</dbReference>
<comment type="catalytic activity">
    <reaction evidence="1">
        <text>S-ubiquitinyl-[E2 ubiquitin-conjugating enzyme]-L-cysteine + [acceptor protein]-L-lysine = [E2 ubiquitin-conjugating enzyme]-L-cysteine + N(6)-ubiquitinyl-[acceptor protein]-L-lysine.</text>
        <dbReference type="EC" id="2.3.2.27"/>
    </reaction>
</comment>
<keyword evidence="10" id="KW-0862">Zinc</keyword>
<proteinExistence type="inferred from homology"/>
<evidence type="ECO:0000256" key="9">
    <source>
        <dbReference type="ARBA" id="ARBA00022786"/>
    </source>
</evidence>
<keyword evidence="12 15" id="KW-0472">Membrane</keyword>
<dbReference type="FunFam" id="3.30.40.10:FF:000475">
    <property type="entry name" value="RING-H2 finger protein ATL3"/>
    <property type="match status" value="1"/>
</dbReference>
<evidence type="ECO:0000256" key="2">
    <source>
        <dbReference type="ARBA" id="ARBA00004167"/>
    </source>
</evidence>
<comment type="pathway">
    <text evidence="3">Protein modification; protein ubiquitination.</text>
</comment>
<reference evidence="17 18" key="1">
    <citation type="journal article" date="2021" name="Nat. Commun.">
        <title>Incipient diploidization of the medicinal plant Perilla within 10,000 years.</title>
        <authorList>
            <person name="Zhang Y."/>
            <person name="Shen Q."/>
            <person name="Leng L."/>
            <person name="Zhang D."/>
            <person name="Chen S."/>
            <person name="Shi Y."/>
            <person name="Ning Z."/>
            <person name="Chen S."/>
        </authorList>
    </citation>
    <scope>NUCLEOTIDE SEQUENCE [LARGE SCALE GENOMIC DNA]</scope>
    <source>
        <strain evidence="18">cv. PC099</strain>
    </source>
</reference>
<evidence type="ECO:0000256" key="1">
    <source>
        <dbReference type="ARBA" id="ARBA00000900"/>
    </source>
</evidence>
<evidence type="ECO:0000256" key="11">
    <source>
        <dbReference type="ARBA" id="ARBA00022989"/>
    </source>
</evidence>
<dbReference type="InterPro" id="IPR013083">
    <property type="entry name" value="Znf_RING/FYVE/PHD"/>
</dbReference>
<evidence type="ECO:0000256" key="15">
    <source>
        <dbReference type="SAM" id="Phobius"/>
    </source>
</evidence>
<accession>A0AAD4NZ78</accession>
<dbReference type="SUPFAM" id="SSF57850">
    <property type="entry name" value="RING/U-box"/>
    <property type="match status" value="1"/>
</dbReference>
<evidence type="ECO:0000256" key="12">
    <source>
        <dbReference type="ARBA" id="ARBA00023136"/>
    </source>
</evidence>
<evidence type="ECO:0000256" key="5">
    <source>
        <dbReference type="ARBA" id="ARBA00022679"/>
    </source>
</evidence>
<keyword evidence="8 14" id="KW-0863">Zinc-finger</keyword>
<dbReference type="Pfam" id="PF13639">
    <property type="entry name" value="zf-RING_2"/>
    <property type="match status" value="1"/>
</dbReference>
<dbReference type="GO" id="GO:0016020">
    <property type="term" value="C:membrane"/>
    <property type="evidence" value="ECO:0007669"/>
    <property type="project" value="UniProtKB-SubCell"/>
</dbReference>
<dbReference type="Gene3D" id="3.30.40.10">
    <property type="entry name" value="Zinc/RING finger domain, C3HC4 (zinc finger)"/>
    <property type="match status" value="1"/>
</dbReference>